<evidence type="ECO:0000256" key="4">
    <source>
        <dbReference type="ARBA" id="ARBA00022723"/>
    </source>
</evidence>
<evidence type="ECO:0000313" key="11">
    <source>
        <dbReference type="Proteomes" id="UP000244090"/>
    </source>
</evidence>
<dbReference type="GO" id="GO:0051607">
    <property type="term" value="P:defense response to virus"/>
    <property type="evidence" value="ECO:0007669"/>
    <property type="project" value="UniProtKB-UniRule"/>
</dbReference>
<protein>
    <recommendedName>
        <fullName evidence="9">CRISPR-associated endoribonuclease Cas2</fullName>
        <ecNumber evidence="9">3.1.-.-</ecNumber>
    </recommendedName>
</protein>
<dbReference type="GO" id="GO:0046872">
    <property type="term" value="F:metal ion binding"/>
    <property type="evidence" value="ECO:0007669"/>
    <property type="project" value="UniProtKB-UniRule"/>
</dbReference>
<sequence>MYLIMYDIVSDSKRTHFANTLVAFGYERLQKSVFVGTENPKKFPSLHLQLKNIVSEDSIIVINISKTSFKKLKKYGTFSLDMEYLCNEKRSMII</sequence>
<dbReference type="PANTHER" id="PTHR34405">
    <property type="entry name" value="CRISPR-ASSOCIATED ENDORIBONUCLEASE CAS2"/>
    <property type="match status" value="1"/>
</dbReference>
<feature type="binding site" evidence="9">
    <location>
        <position position="7"/>
    </location>
    <ligand>
        <name>Mg(2+)</name>
        <dbReference type="ChEBI" id="CHEBI:18420"/>
        <note>catalytic</note>
    </ligand>
</feature>
<dbReference type="EC" id="3.1.-.-" evidence="9"/>
<keyword evidence="6 9" id="KW-0378">Hydrolase</keyword>
<dbReference type="GO" id="GO:0016787">
    <property type="term" value="F:hydrolase activity"/>
    <property type="evidence" value="ECO:0007669"/>
    <property type="project" value="UniProtKB-KW"/>
</dbReference>
<dbReference type="InterPro" id="IPR021127">
    <property type="entry name" value="CRISPR_associated_Cas2"/>
</dbReference>
<comment type="caution">
    <text evidence="10">The sequence shown here is derived from an EMBL/GenBank/DDBJ whole genome shotgun (WGS) entry which is preliminary data.</text>
</comment>
<dbReference type="NCBIfam" id="TIGR01573">
    <property type="entry name" value="cas2"/>
    <property type="match status" value="1"/>
</dbReference>
<dbReference type="SUPFAM" id="SSF143430">
    <property type="entry name" value="TTP0101/SSO1404-like"/>
    <property type="match status" value="1"/>
</dbReference>
<evidence type="ECO:0000256" key="1">
    <source>
        <dbReference type="ARBA" id="ARBA00001946"/>
    </source>
</evidence>
<evidence type="ECO:0000313" key="10">
    <source>
        <dbReference type="EMBL" id="PTX59826.1"/>
    </source>
</evidence>
<dbReference type="HAMAP" id="MF_01471">
    <property type="entry name" value="Cas2"/>
    <property type="match status" value="1"/>
</dbReference>
<keyword evidence="5 9" id="KW-0255">Endonuclease</keyword>
<keyword evidence="8 9" id="KW-0051">Antiviral defense</keyword>
<keyword evidence="7 9" id="KW-0460">Magnesium</keyword>
<evidence type="ECO:0000256" key="8">
    <source>
        <dbReference type="ARBA" id="ARBA00023118"/>
    </source>
</evidence>
<dbReference type="Gene3D" id="3.30.70.240">
    <property type="match status" value="1"/>
</dbReference>
<reference evidence="10 11" key="1">
    <citation type="submission" date="2018-04" db="EMBL/GenBank/DDBJ databases">
        <title>Genomic Encyclopedia of Archaeal and Bacterial Type Strains, Phase II (KMG-II): from individual species to whole genera.</title>
        <authorList>
            <person name="Goeker M."/>
        </authorList>
    </citation>
    <scope>NUCLEOTIDE SEQUENCE [LARGE SCALE GENOMIC DNA]</scope>
    <source>
        <strain evidence="10 11">DSM 25731</strain>
    </source>
</reference>
<evidence type="ECO:0000256" key="2">
    <source>
        <dbReference type="ARBA" id="ARBA00009959"/>
    </source>
</evidence>
<evidence type="ECO:0000256" key="3">
    <source>
        <dbReference type="ARBA" id="ARBA00022722"/>
    </source>
</evidence>
<accession>A0A2T6BUW2</accession>
<dbReference type="GO" id="GO:0043571">
    <property type="term" value="P:maintenance of CRISPR repeat elements"/>
    <property type="evidence" value="ECO:0007669"/>
    <property type="project" value="UniProtKB-UniRule"/>
</dbReference>
<comment type="function">
    <text evidence="9">CRISPR (clustered regularly interspaced short palindromic repeat), is an adaptive immune system that provides protection against mobile genetic elements (viruses, transposable elements and conjugative plasmids). CRISPR clusters contain sequences complementary to antecedent mobile elements and target invading nucleic acids. CRISPR clusters are transcribed and processed into CRISPR RNA (crRNA). Functions as a ssRNA-specific endoribonuclease. Involved in the integration of spacer DNA into the CRISPR cassette.</text>
</comment>
<dbReference type="PANTHER" id="PTHR34405:SF3">
    <property type="entry name" value="CRISPR-ASSOCIATED ENDORIBONUCLEASE CAS2 3"/>
    <property type="match status" value="1"/>
</dbReference>
<evidence type="ECO:0000256" key="7">
    <source>
        <dbReference type="ARBA" id="ARBA00022842"/>
    </source>
</evidence>
<proteinExistence type="inferred from homology"/>
<gene>
    <name evidence="9" type="primary">cas2</name>
    <name evidence="10" type="ORF">C8N46_108139</name>
</gene>
<dbReference type="Proteomes" id="UP000244090">
    <property type="component" value="Unassembled WGS sequence"/>
</dbReference>
<evidence type="ECO:0000256" key="6">
    <source>
        <dbReference type="ARBA" id="ARBA00022801"/>
    </source>
</evidence>
<comment type="cofactor">
    <cofactor evidence="1 9">
        <name>Mg(2+)</name>
        <dbReference type="ChEBI" id="CHEBI:18420"/>
    </cofactor>
</comment>
<dbReference type="RefSeq" id="WP_108115981.1">
    <property type="nucleotide sequence ID" value="NZ_QBKT01000008.1"/>
</dbReference>
<evidence type="ECO:0000256" key="5">
    <source>
        <dbReference type="ARBA" id="ARBA00022759"/>
    </source>
</evidence>
<comment type="subunit">
    <text evidence="9">Homodimer, forms a heterotetramer with a Cas1 homodimer.</text>
</comment>
<dbReference type="Pfam" id="PF09827">
    <property type="entry name" value="CRISPR_Cas2"/>
    <property type="match status" value="1"/>
</dbReference>
<dbReference type="EMBL" id="QBKT01000008">
    <property type="protein sequence ID" value="PTX59826.1"/>
    <property type="molecule type" value="Genomic_DNA"/>
</dbReference>
<organism evidence="10 11">
    <name type="scientific">Kordia periserrulae</name>
    <dbReference type="NCBI Taxonomy" id="701523"/>
    <lineage>
        <taxon>Bacteria</taxon>
        <taxon>Pseudomonadati</taxon>
        <taxon>Bacteroidota</taxon>
        <taxon>Flavobacteriia</taxon>
        <taxon>Flavobacteriales</taxon>
        <taxon>Flavobacteriaceae</taxon>
        <taxon>Kordia</taxon>
    </lineage>
</organism>
<dbReference type="AlphaFoldDB" id="A0A2T6BUW2"/>
<keyword evidence="11" id="KW-1185">Reference proteome</keyword>
<dbReference type="GO" id="GO:0004521">
    <property type="term" value="F:RNA endonuclease activity"/>
    <property type="evidence" value="ECO:0007669"/>
    <property type="project" value="InterPro"/>
</dbReference>
<name>A0A2T6BUW2_9FLAO</name>
<comment type="similarity">
    <text evidence="2 9">Belongs to the CRISPR-associated endoribonuclease Cas2 protein family.</text>
</comment>
<dbReference type="InterPro" id="IPR019199">
    <property type="entry name" value="Virulence_VapD/CRISPR_Cas2"/>
</dbReference>
<keyword evidence="3 9" id="KW-0540">Nuclease</keyword>
<keyword evidence="4 9" id="KW-0479">Metal-binding</keyword>
<evidence type="ECO:0000256" key="9">
    <source>
        <dbReference type="HAMAP-Rule" id="MF_01471"/>
    </source>
</evidence>